<dbReference type="InterPro" id="IPR036097">
    <property type="entry name" value="HisK_dim/P_sf"/>
</dbReference>
<evidence type="ECO:0000259" key="5">
    <source>
        <dbReference type="PROSITE" id="PS50109"/>
    </source>
</evidence>
<dbReference type="EMBL" id="JAUOTP010000008">
    <property type="protein sequence ID" value="MDO6416038.1"/>
    <property type="molecule type" value="Genomic_DNA"/>
</dbReference>
<dbReference type="InterPro" id="IPR003594">
    <property type="entry name" value="HATPase_dom"/>
</dbReference>
<dbReference type="PROSITE" id="PS50112">
    <property type="entry name" value="PAS"/>
    <property type="match status" value="1"/>
</dbReference>
<organism evidence="9 10">
    <name type="scientific">Sphingomonas natans</name>
    <dbReference type="NCBI Taxonomy" id="3063330"/>
    <lineage>
        <taxon>Bacteria</taxon>
        <taxon>Pseudomonadati</taxon>
        <taxon>Pseudomonadota</taxon>
        <taxon>Alphaproteobacteria</taxon>
        <taxon>Sphingomonadales</taxon>
        <taxon>Sphingomonadaceae</taxon>
        <taxon>Sphingomonas</taxon>
    </lineage>
</organism>
<name>A0ABT8YE27_9SPHN</name>
<keyword evidence="3 4" id="KW-0597">Phosphoprotein</keyword>
<dbReference type="InterPro" id="IPR004358">
    <property type="entry name" value="Sig_transdc_His_kin-like_C"/>
</dbReference>
<dbReference type="PRINTS" id="PR00344">
    <property type="entry name" value="BCTRLSENSOR"/>
</dbReference>
<dbReference type="InterPro" id="IPR036890">
    <property type="entry name" value="HATPase_C_sf"/>
</dbReference>
<dbReference type="InterPro" id="IPR001789">
    <property type="entry name" value="Sig_transdc_resp-reg_receiver"/>
</dbReference>
<evidence type="ECO:0000256" key="2">
    <source>
        <dbReference type="ARBA" id="ARBA00012438"/>
    </source>
</evidence>
<dbReference type="InterPro" id="IPR013656">
    <property type="entry name" value="PAS_4"/>
</dbReference>
<dbReference type="CDD" id="cd00130">
    <property type="entry name" value="PAS"/>
    <property type="match status" value="1"/>
</dbReference>
<dbReference type="Gene3D" id="1.10.287.130">
    <property type="match status" value="1"/>
</dbReference>
<dbReference type="Proteomes" id="UP001169764">
    <property type="component" value="Unassembled WGS sequence"/>
</dbReference>
<dbReference type="PANTHER" id="PTHR43065:SF42">
    <property type="entry name" value="TWO-COMPONENT SENSOR PPRA"/>
    <property type="match status" value="1"/>
</dbReference>
<dbReference type="SMART" id="SM00387">
    <property type="entry name" value="HATPase_c"/>
    <property type="match status" value="1"/>
</dbReference>
<keyword evidence="10" id="KW-1185">Reference proteome</keyword>
<dbReference type="Gene3D" id="3.30.565.10">
    <property type="entry name" value="Histidine kinase-like ATPase, C-terminal domain"/>
    <property type="match status" value="1"/>
</dbReference>
<evidence type="ECO:0000259" key="7">
    <source>
        <dbReference type="PROSITE" id="PS50112"/>
    </source>
</evidence>
<dbReference type="Pfam" id="PF00072">
    <property type="entry name" value="Response_reg"/>
    <property type="match status" value="1"/>
</dbReference>
<feature type="modified residue" description="4-aspartylphosphate" evidence="4">
    <location>
        <position position="732"/>
    </location>
</feature>
<protein>
    <recommendedName>
        <fullName evidence="2">histidine kinase</fullName>
        <ecNumber evidence="2">2.7.13.3</ecNumber>
    </recommendedName>
</protein>
<evidence type="ECO:0000256" key="4">
    <source>
        <dbReference type="PROSITE-ProRule" id="PRU00169"/>
    </source>
</evidence>
<accession>A0ABT8YE27</accession>
<comment type="catalytic activity">
    <reaction evidence="1">
        <text>ATP + protein L-histidine = ADP + protein N-phospho-L-histidine.</text>
        <dbReference type="EC" id="2.7.13.3"/>
    </reaction>
</comment>
<comment type="caution">
    <text evidence="9">The sequence shown here is derived from an EMBL/GenBank/DDBJ whole genome shotgun (WGS) entry which is preliminary data.</text>
</comment>
<dbReference type="SUPFAM" id="SSF52172">
    <property type="entry name" value="CheY-like"/>
    <property type="match status" value="1"/>
</dbReference>
<dbReference type="Pfam" id="PF00512">
    <property type="entry name" value="HisKA"/>
    <property type="match status" value="1"/>
</dbReference>
<evidence type="ECO:0000259" key="6">
    <source>
        <dbReference type="PROSITE" id="PS50110"/>
    </source>
</evidence>
<feature type="domain" description="Histidine kinase" evidence="5">
    <location>
        <begin position="436"/>
        <end position="660"/>
    </location>
</feature>
<dbReference type="Gene3D" id="3.40.50.2300">
    <property type="match status" value="1"/>
</dbReference>
<dbReference type="Pfam" id="PF02518">
    <property type="entry name" value="HATPase_c"/>
    <property type="match status" value="1"/>
</dbReference>
<dbReference type="InterPro" id="IPR035965">
    <property type="entry name" value="PAS-like_dom_sf"/>
</dbReference>
<dbReference type="InterPro" id="IPR003661">
    <property type="entry name" value="HisK_dim/P_dom"/>
</dbReference>
<evidence type="ECO:0000313" key="10">
    <source>
        <dbReference type="Proteomes" id="UP001169764"/>
    </source>
</evidence>
<dbReference type="PANTHER" id="PTHR43065">
    <property type="entry name" value="SENSOR HISTIDINE KINASE"/>
    <property type="match status" value="1"/>
</dbReference>
<dbReference type="SUPFAM" id="SSF55785">
    <property type="entry name" value="PYP-like sensor domain (PAS domain)"/>
    <property type="match status" value="3"/>
</dbReference>
<evidence type="ECO:0000256" key="3">
    <source>
        <dbReference type="ARBA" id="ARBA00022553"/>
    </source>
</evidence>
<dbReference type="PROSITE" id="PS50110">
    <property type="entry name" value="RESPONSE_REGULATORY"/>
    <property type="match status" value="1"/>
</dbReference>
<feature type="domain" description="Response regulatory" evidence="6">
    <location>
        <begin position="682"/>
        <end position="798"/>
    </location>
</feature>
<feature type="domain" description="PAS" evidence="7">
    <location>
        <begin position="320"/>
        <end position="366"/>
    </location>
</feature>
<evidence type="ECO:0000259" key="8">
    <source>
        <dbReference type="PROSITE" id="PS50113"/>
    </source>
</evidence>
<dbReference type="InterPro" id="IPR000700">
    <property type="entry name" value="PAS-assoc_C"/>
</dbReference>
<dbReference type="Gene3D" id="3.30.450.20">
    <property type="entry name" value="PAS domain"/>
    <property type="match status" value="3"/>
</dbReference>
<dbReference type="PROSITE" id="PS50109">
    <property type="entry name" value="HIS_KIN"/>
    <property type="match status" value="1"/>
</dbReference>
<dbReference type="SUPFAM" id="SSF47384">
    <property type="entry name" value="Homodimeric domain of signal transducing histidine kinase"/>
    <property type="match status" value="1"/>
</dbReference>
<dbReference type="EC" id="2.7.13.3" evidence="2"/>
<dbReference type="InterPro" id="IPR011006">
    <property type="entry name" value="CheY-like_superfamily"/>
</dbReference>
<dbReference type="InterPro" id="IPR000014">
    <property type="entry name" value="PAS"/>
</dbReference>
<feature type="domain" description="PAC" evidence="8">
    <location>
        <begin position="238"/>
        <end position="291"/>
    </location>
</feature>
<dbReference type="PROSITE" id="PS50113">
    <property type="entry name" value="PAC"/>
    <property type="match status" value="2"/>
</dbReference>
<dbReference type="SMART" id="SM00091">
    <property type="entry name" value="PAS"/>
    <property type="match status" value="3"/>
</dbReference>
<feature type="domain" description="PAC" evidence="8">
    <location>
        <begin position="115"/>
        <end position="168"/>
    </location>
</feature>
<dbReference type="Pfam" id="PF13426">
    <property type="entry name" value="PAS_9"/>
    <property type="match status" value="1"/>
</dbReference>
<dbReference type="NCBIfam" id="TIGR00229">
    <property type="entry name" value="sensory_box"/>
    <property type="match status" value="1"/>
</dbReference>
<proteinExistence type="predicted"/>
<dbReference type="RefSeq" id="WP_303544935.1">
    <property type="nucleotide sequence ID" value="NZ_JAUOTP010000008.1"/>
</dbReference>
<sequence length="799" mass="87093">MLEKTKDASPDSSRLTLRVGELERAIARASSANSANDCLSYLVRTFEQAPGFICMLAGPAHVFVMANAAYRRIVGQRNIIGLPVREALPDIDGQGFYERLDEAYRSGTPVVGRAVAAEFAHAGDEGCEKRLLDFVNQPIFDENGQISGIFVEGYDVTERETAIASLRRSIAFNRSIIESCNDCTMVLDLEGRIIYRNDVCRRVVEEHDSPILTEAPWANMWGGSGAAATALAAARAGQTARFQAVSVIGGSQRWWDVQLSLIVGADHEPDKILSVARDVTAIKQAEEELRSFAGRLENEVEHLTREWELAWKHSRDLQSVVNDDGIIVAANDAWTSILGWPVGEVVGRSHRSFVHPDHPSEIASRLVCGRPHEAMCLHKDGSPRWISWLNAAGQGVTYGSGRDITAEKEQAEALRLAEQSLRQAQRMEAVGQLTGGLAHDFNNLLTGLLGNLEILRARLARGELEDLNRYLLAAEGAGRRAGSLTQRLLAFSRGQQPERRPIDVNWLIEDLREILRITLGTSIKLAVTSEVALWSVNTDRGQLENAMLNLSINGRDAMPNGGELHIRTANRIVDDRTARERDVPPGAYVSICVSDTGLGMDEQTIKRAFEPFFTTKPLGAGTGLGLSMVFGFARQSGGHVEIRSQIARGTTICIYLPRHSGSLDEVDKRAVATPQVHQSGKAVLVVEDEPIIRGLITEKLADLGYRVAAADDGIAGLAAVENGASIDLLITDVGLPNGLDGRQFADKARARRPGLKILFITGFADSDATSDLSLETGMDVLRKPFTVAAFATKVAEMMR</sequence>
<dbReference type="SMART" id="SM00448">
    <property type="entry name" value="REC"/>
    <property type="match status" value="1"/>
</dbReference>
<evidence type="ECO:0000256" key="1">
    <source>
        <dbReference type="ARBA" id="ARBA00000085"/>
    </source>
</evidence>
<dbReference type="Pfam" id="PF08448">
    <property type="entry name" value="PAS_4"/>
    <property type="match status" value="2"/>
</dbReference>
<dbReference type="SMART" id="SM00388">
    <property type="entry name" value="HisKA"/>
    <property type="match status" value="1"/>
</dbReference>
<gene>
    <name evidence="9" type="ORF">Q4F19_16735</name>
</gene>
<dbReference type="InterPro" id="IPR005467">
    <property type="entry name" value="His_kinase_dom"/>
</dbReference>
<reference evidence="9" key="1">
    <citation type="submission" date="2023-07" db="EMBL/GenBank/DDBJ databases">
        <authorList>
            <person name="Kim M."/>
        </authorList>
    </citation>
    <scope>NUCLEOTIDE SEQUENCE</scope>
    <source>
        <strain evidence="9">BIUV-7</strain>
    </source>
</reference>
<evidence type="ECO:0000313" key="9">
    <source>
        <dbReference type="EMBL" id="MDO6416038.1"/>
    </source>
</evidence>
<dbReference type="SUPFAM" id="SSF55874">
    <property type="entry name" value="ATPase domain of HSP90 chaperone/DNA topoisomerase II/histidine kinase"/>
    <property type="match status" value="1"/>
</dbReference>